<dbReference type="InterPro" id="IPR017938">
    <property type="entry name" value="Riboflavin_synthase-like_b-brl"/>
</dbReference>
<name>V9KXV4_CALMI</name>
<dbReference type="GO" id="GO:0005739">
    <property type="term" value="C:mitochondrion"/>
    <property type="evidence" value="ECO:0007669"/>
    <property type="project" value="TreeGrafter"/>
</dbReference>
<keyword evidence="2" id="KW-0520">NAD</keyword>
<evidence type="ECO:0000256" key="4">
    <source>
        <dbReference type="SAM" id="SignalP"/>
    </source>
</evidence>
<dbReference type="Gene3D" id="2.40.30.10">
    <property type="entry name" value="Translation factors"/>
    <property type="match status" value="1"/>
</dbReference>
<feature type="chain" id="PRO_5004778644" description="Oxidoreductase NAD-binding domain-containing protein 1" evidence="4">
    <location>
        <begin position="32"/>
        <end position="310"/>
    </location>
</feature>
<dbReference type="Gene3D" id="3.40.50.80">
    <property type="entry name" value="Nucleotide-binding domain of ferredoxin-NADP reductase (FNR) module"/>
    <property type="match status" value="1"/>
</dbReference>
<proteinExistence type="evidence at transcript level"/>
<protein>
    <recommendedName>
        <fullName evidence="3">Oxidoreductase NAD-binding domain-containing protein 1</fullName>
    </recommendedName>
</protein>
<dbReference type="GO" id="GO:0016491">
    <property type="term" value="F:oxidoreductase activity"/>
    <property type="evidence" value="ECO:0007669"/>
    <property type="project" value="UniProtKB-KW"/>
</dbReference>
<dbReference type="CDD" id="cd00322">
    <property type="entry name" value="FNR_like"/>
    <property type="match status" value="1"/>
</dbReference>
<organism evidence="6">
    <name type="scientific">Callorhinchus milii</name>
    <name type="common">Ghost shark</name>
    <dbReference type="NCBI Taxonomy" id="7868"/>
    <lineage>
        <taxon>Eukaryota</taxon>
        <taxon>Metazoa</taxon>
        <taxon>Chordata</taxon>
        <taxon>Craniata</taxon>
        <taxon>Vertebrata</taxon>
        <taxon>Chondrichthyes</taxon>
        <taxon>Holocephali</taxon>
        <taxon>Chimaeriformes</taxon>
        <taxon>Callorhinchidae</taxon>
        <taxon>Callorhinchus</taxon>
    </lineage>
</organism>
<dbReference type="GeneID" id="103181258"/>
<dbReference type="SUPFAM" id="SSF52343">
    <property type="entry name" value="Ferredoxin reductase-like, C-terminal NADP-linked domain"/>
    <property type="match status" value="1"/>
</dbReference>
<dbReference type="EMBL" id="JW871507">
    <property type="protein sequence ID" value="AFP04025.1"/>
    <property type="molecule type" value="mRNA"/>
</dbReference>
<keyword evidence="4" id="KW-0732">Signal</keyword>
<dbReference type="PROSITE" id="PS51384">
    <property type="entry name" value="FAD_FR"/>
    <property type="match status" value="1"/>
</dbReference>
<evidence type="ECO:0000313" key="6">
    <source>
        <dbReference type="EMBL" id="AFP04025.1"/>
    </source>
</evidence>
<evidence type="ECO:0000256" key="2">
    <source>
        <dbReference type="ARBA" id="ARBA00023027"/>
    </source>
</evidence>
<dbReference type="InterPro" id="IPR017927">
    <property type="entry name" value="FAD-bd_FR_type"/>
</dbReference>
<dbReference type="InterPro" id="IPR001433">
    <property type="entry name" value="OxRdtase_FAD/NAD-bd"/>
</dbReference>
<feature type="signal peptide" evidence="4">
    <location>
        <begin position="1"/>
        <end position="31"/>
    </location>
</feature>
<reference evidence="6" key="1">
    <citation type="journal article" date="2014" name="Nature">
        <title>Elephant shark genome provides unique insights into gnathostome evolution.</title>
        <authorList>
            <consortium name="International Elephant Shark Genome Sequencing Consortium"/>
            <person name="Venkatesh B."/>
            <person name="Lee A.P."/>
            <person name="Ravi V."/>
            <person name="Maurya A.K."/>
            <person name="Lian M.M."/>
            <person name="Swann J.B."/>
            <person name="Ohta Y."/>
            <person name="Flajnik M.F."/>
            <person name="Sutoh Y."/>
            <person name="Kasahara M."/>
            <person name="Hoon S."/>
            <person name="Gangu V."/>
            <person name="Roy S.W."/>
            <person name="Irimia M."/>
            <person name="Korzh V."/>
            <person name="Kondrychyn I."/>
            <person name="Lim Z.W."/>
            <person name="Tay B.H."/>
            <person name="Tohari S."/>
            <person name="Kong K.W."/>
            <person name="Ho S."/>
            <person name="Lorente-Galdos B."/>
            <person name="Quilez J."/>
            <person name="Marques-Bonet T."/>
            <person name="Raney B.J."/>
            <person name="Ingham P.W."/>
            <person name="Tay A."/>
            <person name="Hillier L.W."/>
            <person name="Minx P."/>
            <person name="Boehm T."/>
            <person name="Wilson R.K."/>
            <person name="Brenner S."/>
            <person name="Warren W.C."/>
        </authorList>
    </citation>
    <scope>NUCLEOTIDE SEQUENCE</scope>
    <source>
        <tissue evidence="6">Intestine</tissue>
    </source>
</reference>
<dbReference type="KEGG" id="cmk:103181258"/>
<evidence type="ECO:0000256" key="1">
    <source>
        <dbReference type="ARBA" id="ARBA00023002"/>
    </source>
</evidence>
<dbReference type="OrthoDB" id="436496at2759"/>
<evidence type="ECO:0000259" key="5">
    <source>
        <dbReference type="PROSITE" id="PS51384"/>
    </source>
</evidence>
<dbReference type="Pfam" id="PF00175">
    <property type="entry name" value="NAD_binding_1"/>
    <property type="match status" value="1"/>
</dbReference>
<dbReference type="PANTHER" id="PTHR46505">
    <property type="entry name" value="OXIDOREDUCTASE NAD-BINDING DOMAIN-CONTAINING PROTEIN 1"/>
    <property type="match status" value="1"/>
</dbReference>
<evidence type="ECO:0000256" key="3">
    <source>
        <dbReference type="ARBA" id="ARBA00040516"/>
    </source>
</evidence>
<dbReference type="RefSeq" id="XP_007895791.2">
    <property type="nucleotide sequence ID" value="XM_007897600.2"/>
</dbReference>
<dbReference type="PANTHER" id="PTHR46505:SF1">
    <property type="entry name" value="OXIDOREDUCTASE NAD-BINDING DOMAIN-CONTAINING PROTEIN 1"/>
    <property type="match status" value="1"/>
</dbReference>
<feature type="domain" description="FAD-binding FR-type" evidence="5">
    <location>
        <begin position="59"/>
        <end position="170"/>
    </location>
</feature>
<dbReference type="CTD" id="92106"/>
<sequence>MVVAAALHPLWRSAVTVGSSWLLLLRSHVVCQSGVASRKMSSRRKPDHLERTVNNFRQQVIAPAKVCGMMNESETVKRLRLTVLNKDFTFKAGQWVDFFVPGVSKVGGFSICSSPGLLEREGVLELAVKITKHPPAQWVHSQCVLGSEVALRVGGDFFYDLQPSNSSVDILLIAGGVGINPLYSILLHTADLHRLHESKHYEYKPGSVQLHFSAKNTEELLFKKTIIDLSKEFPGKINCHFHVTQQNSEISENLKPYVTAGRISEMTLAQHVSKNNICFICGPPPMIESVSQKLEKLGVPKENIIFEKWW</sequence>
<accession>V9KXV4</accession>
<dbReference type="AlphaFoldDB" id="V9KXV4"/>
<dbReference type="PRINTS" id="PR00410">
    <property type="entry name" value="PHEHYDRXLASE"/>
</dbReference>
<dbReference type="InterPro" id="IPR039261">
    <property type="entry name" value="FNR_nucleotide-bd"/>
</dbReference>
<dbReference type="SUPFAM" id="SSF63380">
    <property type="entry name" value="Riboflavin synthase domain-like"/>
    <property type="match status" value="1"/>
</dbReference>
<dbReference type="InterPro" id="IPR052128">
    <property type="entry name" value="Oxidoreductase_NAD-binding"/>
</dbReference>
<keyword evidence="1" id="KW-0560">Oxidoreductase</keyword>